<dbReference type="GO" id="GO:0003725">
    <property type="term" value="F:double-stranded RNA binding"/>
    <property type="evidence" value="ECO:0007669"/>
    <property type="project" value="TreeGrafter"/>
</dbReference>
<evidence type="ECO:0000259" key="2">
    <source>
        <dbReference type="PROSITE" id="PS50137"/>
    </source>
</evidence>
<feature type="domain" description="DRBM" evidence="2">
    <location>
        <begin position="81"/>
        <end position="149"/>
    </location>
</feature>
<dbReference type="Pfam" id="PF00035">
    <property type="entry name" value="dsrm"/>
    <property type="match status" value="1"/>
</dbReference>
<dbReference type="WBParaSite" id="jg18953">
    <property type="protein sequence ID" value="jg18953"/>
    <property type="gene ID" value="jg18953"/>
</dbReference>
<dbReference type="GO" id="GO:0098964">
    <property type="term" value="P:anterograde dendritic transport of messenger ribonucleoprotein complex"/>
    <property type="evidence" value="ECO:0007669"/>
    <property type="project" value="TreeGrafter"/>
</dbReference>
<dbReference type="SUPFAM" id="SSF54768">
    <property type="entry name" value="dsRNA-binding domain-like"/>
    <property type="match status" value="1"/>
</dbReference>
<dbReference type="GO" id="GO:0007281">
    <property type="term" value="P:germ cell development"/>
    <property type="evidence" value="ECO:0007669"/>
    <property type="project" value="TreeGrafter"/>
</dbReference>
<evidence type="ECO:0000256" key="1">
    <source>
        <dbReference type="PROSITE-ProRule" id="PRU00266"/>
    </source>
</evidence>
<keyword evidence="1" id="KW-0694">RNA-binding</keyword>
<dbReference type="GO" id="GO:0005886">
    <property type="term" value="C:plasma membrane"/>
    <property type="evidence" value="ECO:0007669"/>
    <property type="project" value="TreeGrafter"/>
</dbReference>
<dbReference type="InterPro" id="IPR014720">
    <property type="entry name" value="dsRBD_dom"/>
</dbReference>
<dbReference type="InterPro" id="IPR051740">
    <property type="entry name" value="DRBM-containing_protein"/>
</dbReference>
<name>A0A915DE94_9BILA</name>
<dbReference type="GO" id="GO:0008298">
    <property type="term" value="P:intracellular mRNA localization"/>
    <property type="evidence" value="ECO:0007669"/>
    <property type="project" value="TreeGrafter"/>
</dbReference>
<dbReference type="AlphaFoldDB" id="A0A915DE94"/>
<dbReference type="GO" id="GO:0003729">
    <property type="term" value="F:mRNA binding"/>
    <property type="evidence" value="ECO:0007669"/>
    <property type="project" value="TreeGrafter"/>
</dbReference>
<evidence type="ECO:0000313" key="4">
    <source>
        <dbReference type="WBParaSite" id="jg18953"/>
    </source>
</evidence>
<accession>A0A915DE94</accession>
<dbReference type="GO" id="GO:0010494">
    <property type="term" value="C:cytoplasmic stress granule"/>
    <property type="evidence" value="ECO:0007669"/>
    <property type="project" value="TreeGrafter"/>
</dbReference>
<dbReference type="Gene3D" id="3.30.160.20">
    <property type="match status" value="1"/>
</dbReference>
<dbReference type="Proteomes" id="UP000887574">
    <property type="component" value="Unplaced"/>
</dbReference>
<reference evidence="4" key="1">
    <citation type="submission" date="2022-11" db="UniProtKB">
        <authorList>
            <consortium name="WormBaseParasite"/>
        </authorList>
    </citation>
    <scope>IDENTIFICATION</scope>
</reference>
<dbReference type="PANTHER" id="PTHR46054">
    <property type="entry name" value="MATERNAL EFFECT PROTEIN STAUFEN"/>
    <property type="match status" value="1"/>
</dbReference>
<dbReference type="SMART" id="SM00358">
    <property type="entry name" value="DSRM"/>
    <property type="match status" value="1"/>
</dbReference>
<dbReference type="PROSITE" id="PS50137">
    <property type="entry name" value="DS_RBD"/>
    <property type="match status" value="1"/>
</dbReference>
<protein>
    <submittedName>
        <fullName evidence="4">DRBM domain-containing protein</fullName>
    </submittedName>
</protein>
<dbReference type="PANTHER" id="PTHR46054:SF3">
    <property type="entry name" value="MATERNAL EFFECT PROTEIN STAUFEN"/>
    <property type="match status" value="1"/>
</dbReference>
<sequence length="165" mass="18519">MTTISPFKNAQDNPLLTNFLNNFSHQLQLNPPKVEITRLAPPAPLKLHPQPWCGNHENNEADFVKKNAYNYGLGKEGVEKTPMCRVAELARYNKLKHEYILLDESGPAHKKRFTVKLVLKEGQEFQGSGASIKKAQQAAASVALDQTTLPIPPSRLKRREMIPIP</sequence>
<dbReference type="GO" id="GO:0043025">
    <property type="term" value="C:neuronal cell body"/>
    <property type="evidence" value="ECO:0007669"/>
    <property type="project" value="TreeGrafter"/>
</dbReference>
<dbReference type="GO" id="GO:0035418">
    <property type="term" value="P:protein localization to synapse"/>
    <property type="evidence" value="ECO:0007669"/>
    <property type="project" value="TreeGrafter"/>
</dbReference>
<evidence type="ECO:0000313" key="3">
    <source>
        <dbReference type="Proteomes" id="UP000887574"/>
    </source>
</evidence>
<proteinExistence type="predicted"/>
<organism evidence="3 4">
    <name type="scientific">Ditylenchus dipsaci</name>
    <dbReference type="NCBI Taxonomy" id="166011"/>
    <lineage>
        <taxon>Eukaryota</taxon>
        <taxon>Metazoa</taxon>
        <taxon>Ecdysozoa</taxon>
        <taxon>Nematoda</taxon>
        <taxon>Chromadorea</taxon>
        <taxon>Rhabditida</taxon>
        <taxon>Tylenchina</taxon>
        <taxon>Tylenchomorpha</taxon>
        <taxon>Sphaerularioidea</taxon>
        <taxon>Anguinidae</taxon>
        <taxon>Anguininae</taxon>
        <taxon>Ditylenchus</taxon>
    </lineage>
</organism>
<dbReference type="CDD" id="cd19857">
    <property type="entry name" value="DSRM_STAU_rpt1"/>
    <property type="match status" value="1"/>
</dbReference>
<keyword evidence="3" id="KW-1185">Reference proteome</keyword>
<dbReference type="GO" id="GO:0032839">
    <property type="term" value="C:dendrite cytoplasm"/>
    <property type="evidence" value="ECO:0007669"/>
    <property type="project" value="GOC"/>
</dbReference>